<evidence type="ECO:0000259" key="1">
    <source>
        <dbReference type="PROSITE" id="PS51704"/>
    </source>
</evidence>
<protein>
    <submittedName>
        <fullName evidence="2">Glycerophosphodiester phosphodiesterase family protein</fullName>
    </submittedName>
</protein>
<dbReference type="Proteomes" id="UP001631949">
    <property type="component" value="Unassembled WGS sequence"/>
</dbReference>
<proteinExistence type="predicted"/>
<dbReference type="EMBL" id="JBJUVG010000005">
    <property type="protein sequence ID" value="MFM9413644.1"/>
    <property type="molecule type" value="Genomic_DNA"/>
</dbReference>
<keyword evidence="3" id="KW-1185">Reference proteome</keyword>
<dbReference type="PROSITE" id="PS51704">
    <property type="entry name" value="GP_PDE"/>
    <property type="match status" value="1"/>
</dbReference>
<dbReference type="RefSeq" id="WP_408977262.1">
    <property type="nucleotide sequence ID" value="NZ_JBJUVG010000005.1"/>
</dbReference>
<sequence>MRRYRDAKLRDIFMSTHYAHRGIHDSPDCPENSLAAFKKAVDLGYGIELDVQESHDGKLVIHHDLDLERMTGLPGLVGSTSYAHMRDRRLKETDQRIPTLAEVLALVDGQVPLLIEVKSFLRPKRFAEELRSILRGYQGPYMIESFNPWFLRRYYALDNRVWLGQLSQHFPDVLGRLFLSTLLCSAVSKPDFISYSIKAPNRFALWVCKTILRKPLFGWTVRDDQAYQAHKGFFDLFIFEHIRPGKPDNADMQRLMAQLED</sequence>
<dbReference type="PANTHER" id="PTHR46211:SF1">
    <property type="entry name" value="GLYCEROPHOSPHODIESTER PHOSPHODIESTERASE, CYTOPLASMIC"/>
    <property type="match status" value="1"/>
</dbReference>
<dbReference type="PANTHER" id="PTHR46211">
    <property type="entry name" value="GLYCEROPHOSPHORYL DIESTER PHOSPHODIESTERASE"/>
    <property type="match status" value="1"/>
</dbReference>
<organism evidence="2 3">
    <name type="scientific">Peptococcus simiae</name>
    <dbReference type="NCBI Taxonomy" id="1643805"/>
    <lineage>
        <taxon>Bacteria</taxon>
        <taxon>Bacillati</taxon>
        <taxon>Bacillota</taxon>
        <taxon>Clostridia</taxon>
        <taxon>Eubacteriales</taxon>
        <taxon>Peptococcaceae</taxon>
        <taxon>Peptococcus</taxon>
    </lineage>
</organism>
<dbReference type="Pfam" id="PF03009">
    <property type="entry name" value="GDPD"/>
    <property type="match status" value="1"/>
</dbReference>
<dbReference type="Gene3D" id="3.20.20.190">
    <property type="entry name" value="Phosphatidylinositol (PI) phosphodiesterase"/>
    <property type="match status" value="1"/>
</dbReference>
<evidence type="ECO:0000313" key="3">
    <source>
        <dbReference type="Proteomes" id="UP001631949"/>
    </source>
</evidence>
<comment type="caution">
    <text evidence="2">The sequence shown here is derived from an EMBL/GenBank/DDBJ whole genome shotgun (WGS) entry which is preliminary data.</text>
</comment>
<reference evidence="2 3" key="1">
    <citation type="journal article" date="2016" name="Int. J. Syst. Evol. Microbiol.">
        <title>Peptococcus simiae sp. nov., isolated from rhesus macaque faeces and emended description of the genus Peptococcus.</title>
        <authorList>
            <person name="Shkoporov A.N."/>
            <person name="Efimov B.A."/>
            <person name="Kondova I."/>
            <person name="Ouwerling B."/>
            <person name="Chaplin A.V."/>
            <person name="Shcherbakova V.A."/>
            <person name="Langermans J.A.M."/>
        </authorList>
    </citation>
    <scope>NUCLEOTIDE SEQUENCE [LARGE SCALE GENOMIC DNA]</scope>
    <source>
        <strain evidence="2 3">M108</strain>
    </source>
</reference>
<feature type="domain" description="GP-PDE" evidence="1">
    <location>
        <begin position="15"/>
        <end position="250"/>
    </location>
</feature>
<gene>
    <name evidence="2" type="ORF">ACKQTC_04610</name>
</gene>
<name>A0ABW9GYE7_9FIRM</name>
<dbReference type="InterPro" id="IPR030395">
    <property type="entry name" value="GP_PDE_dom"/>
</dbReference>
<evidence type="ECO:0000313" key="2">
    <source>
        <dbReference type="EMBL" id="MFM9413644.1"/>
    </source>
</evidence>
<dbReference type="SUPFAM" id="SSF51695">
    <property type="entry name" value="PLC-like phosphodiesterases"/>
    <property type="match status" value="1"/>
</dbReference>
<accession>A0ABW9GYE7</accession>
<dbReference type="InterPro" id="IPR017946">
    <property type="entry name" value="PLC-like_Pdiesterase_TIM-brl"/>
</dbReference>